<evidence type="ECO:0000256" key="3">
    <source>
        <dbReference type="ARBA" id="ARBA00022676"/>
    </source>
</evidence>
<name>A0A183DT45_9BILA</name>
<dbReference type="WBParaSite" id="GPUH_0001190001-mRNA-1">
    <property type="protein sequence ID" value="GPUH_0001190001-mRNA-1"/>
    <property type="gene ID" value="GPUH_0001190001"/>
</dbReference>
<evidence type="ECO:0000256" key="7">
    <source>
        <dbReference type="ARBA" id="ARBA00022989"/>
    </source>
</evidence>
<sequence length="170" mass="19573">MDTFAAKWACHFDDDNYVNVAELVQLLNKLDHKQDWYLGRPSTVGPAKFWFATGGAGFCLSKSLLAKMSSYVRNGGFKEIGEYLRLPDDVSLGYLIEHLLNVKLTVSYKFHSHLEDLAEIREADLHKQISFSAGGRAKNVVRVPEEYTVENDPQRFRSLHCFLYRKHCNW</sequence>
<reference evidence="13" key="1">
    <citation type="submission" date="2016-06" db="UniProtKB">
        <authorList>
            <consortium name="WormBaseParasite"/>
        </authorList>
    </citation>
    <scope>IDENTIFICATION</scope>
</reference>
<keyword evidence="5" id="KW-0812">Transmembrane</keyword>
<evidence type="ECO:0000256" key="1">
    <source>
        <dbReference type="ARBA" id="ARBA00004606"/>
    </source>
</evidence>
<dbReference type="Pfam" id="PF02434">
    <property type="entry name" value="Fringe"/>
    <property type="match status" value="1"/>
</dbReference>
<keyword evidence="4" id="KW-0808">Transferase</keyword>
<dbReference type="PANTHER" id="PTHR10811">
    <property type="entry name" value="FRINGE-RELATED"/>
    <property type="match status" value="1"/>
</dbReference>
<keyword evidence="12" id="KW-1185">Reference proteome</keyword>
<proteinExistence type="inferred from homology"/>
<evidence type="ECO:0000256" key="2">
    <source>
        <dbReference type="ARBA" id="ARBA00008661"/>
    </source>
</evidence>
<evidence type="ECO:0000259" key="10">
    <source>
        <dbReference type="Pfam" id="PF02434"/>
    </source>
</evidence>
<comment type="similarity">
    <text evidence="2">Belongs to the glycosyltransferase 31 family.</text>
</comment>
<keyword evidence="6" id="KW-0735">Signal-anchor</keyword>
<evidence type="ECO:0000313" key="13">
    <source>
        <dbReference type="WBParaSite" id="GPUH_0001190001-mRNA-1"/>
    </source>
</evidence>
<dbReference type="GO" id="GO:0016757">
    <property type="term" value="F:glycosyltransferase activity"/>
    <property type="evidence" value="ECO:0007669"/>
    <property type="project" value="UniProtKB-KW"/>
</dbReference>
<keyword evidence="7" id="KW-1133">Transmembrane helix</keyword>
<feature type="domain" description="Fringe-like glycosyltransferase" evidence="10">
    <location>
        <begin position="6"/>
        <end position="155"/>
    </location>
</feature>
<evidence type="ECO:0000256" key="8">
    <source>
        <dbReference type="ARBA" id="ARBA00023136"/>
    </source>
</evidence>
<evidence type="ECO:0000313" key="12">
    <source>
        <dbReference type="Proteomes" id="UP000271098"/>
    </source>
</evidence>
<dbReference type="AlphaFoldDB" id="A0A183DT45"/>
<dbReference type="Proteomes" id="UP000271098">
    <property type="component" value="Unassembled WGS sequence"/>
</dbReference>
<evidence type="ECO:0000256" key="4">
    <source>
        <dbReference type="ARBA" id="ARBA00022679"/>
    </source>
</evidence>
<evidence type="ECO:0000256" key="5">
    <source>
        <dbReference type="ARBA" id="ARBA00022692"/>
    </source>
</evidence>
<dbReference type="GO" id="GO:0016020">
    <property type="term" value="C:membrane"/>
    <property type="evidence" value="ECO:0007669"/>
    <property type="project" value="UniProtKB-SubCell"/>
</dbReference>
<dbReference type="InterPro" id="IPR003378">
    <property type="entry name" value="Fringe-like_glycosylTrfase"/>
</dbReference>
<keyword evidence="3" id="KW-0328">Glycosyltransferase</keyword>
<dbReference type="GO" id="GO:0012505">
    <property type="term" value="C:endomembrane system"/>
    <property type="evidence" value="ECO:0007669"/>
    <property type="project" value="UniProtKB-SubCell"/>
</dbReference>
<dbReference type="OrthoDB" id="8959630at2759"/>
<keyword evidence="8" id="KW-0472">Membrane</keyword>
<evidence type="ECO:0000256" key="9">
    <source>
        <dbReference type="ARBA" id="ARBA00037847"/>
    </source>
</evidence>
<organism evidence="13">
    <name type="scientific">Gongylonema pulchrum</name>
    <dbReference type="NCBI Taxonomy" id="637853"/>
    <lineage>
        <taxon>Eukaryota</taxon>
        <taxon>Metazoa</taxon>
        <taxon>Ecdysozoa</taxon>
        <taxon>Nematoda</taxon>
        <taxon>Chromadorea</taxon>
        <taxon>Rhabditida</taxon>
        <taxon>Spirurina</taxon>
        <taxon>Spiruromorpha</taxon>
        <taxon>Spiruroidea</taxon>
        <taxon>Gongylonematidae</taxon>
        <taxon>Gongylonema</taxon>
    </lineage>
</organism>
<evidence type="ECO:0000256" key="6">
    <source>
        <dbReference type="ARBA" id="ARBA00022968"/>
    </source>
</evidence>
<dbReference type="Gene3D" id="3.90.550.50">
    <property type="match status" value="1"/>
</dbReference>
<reference evidence="11 12" key="2">
    <citation type="submission" date="2018-11" db="EMBL/GenBank/DDBJ databases">
        <authorList>
            <consortium name="Pathogen Informatics"/>
        </authorList>
    </citation>
    <scope>NUCLEOTIDE SEQUENCE [LARGE SCALE GENOMIC DNA]</scope>
</reference>
<accession>A0A183DT45</accession>
<dbReference type="EMBL" id="UYRT01078874">
    <property type="protein sequence ID" value="VDN19442.1"/>
    <property type="molecule type" value="Genomic_DNA"/>
</dbReference>
<gene>
    <name evidence="11" type="ORF">GPUH_LOCUS11886</name>
</gene>
<evidence type="ECO:0000313" key="11">
    <source>
        <dbReference type="EMBL" id="VDN19442.1"/>
    </source>
</evidence>
<protein>
    <submittedName>
        <fullName evidence="13">Fringe glycosyltransferase</fullName>
    </submittedName>
</protein>
<comment type="subcellular location">
    <subcellularLocation>
        <location evidence="9">Endomembrane system</location>
        <topology evidence="9">Single-pass membrane protein</topology>
    </subcellularLocation>
    <subcellularLocation>
        <location evidence="1">Membrane</location>
        <topology evidence="1">Single-pass type II membrane protein</topology>
    </subcellularLocation>
</comment>